<keyword evidence="3" id="KW-0282">Flagellum</keyword>
<accession>A9D6G0</accession>
<evidence type="ECO:0000313" key="3">
    <source>
        <dbReference type="EMBL" id="EDQ33493.1"/>
    </source>
</evidence>
<keyword evidence="2" id="KW-0472">Membrane</keyword>
<feature type="region of interest" description="Disordered" evidence="1">
    <location>
        <begin position="100"/>
        <end position="120"/>
    </location>
</feature>
<comment type="caution">
    <text evidence="3">The sequence shown here is derived from an EMBL/GenBank/DDBJ whole genome shotgun (WGS) entry which is preliminary data.</text>
</comment>
<dbReference type="Proteomes" id="UP000004291">
    <property type="component" value="Chromosome"/>
</dbReference>
<evidence type="ECO:0000313" key="4">
    <source>
        <dbReference type="Proteomes" id="UP000004291"/>
    </source>
</evidence>
<dbReference type="PANTHER" id="PTHR38766">
    <property type="entry name" value="FLAGELLAR PROTEIN FLIO"/>
    <property type="match status" value="1"/>
</dbReference>
<sequence>MPDDILGGQGTTLLTAIAIVAVALLALAVAFWLIKARSSSTFIRGGRARQPRLAVLDAAAVDTRRRIVLIRRDDVEHLVMIGGPTDVVIESRIVASDAAAGNPAHSTAPESEKPSTAADPLPADLMATAKSIVRSAQEPVRKPHPEPAPARAPEPPVARSVTVGAAAAAAAATASGAASVAGSLENEAADILESARARVFDEPDFNSEAPAMEPASAPAATPQSMATATPAAYEENLADQDLPSTSWPDPVETVEPAPQPSPEPQPAAAAEPGLDFESVLAAELSEDLSLDPFDGGLIDDTIDQTATAQPIEAPEVQSEAKPSRDSLEAEMERLLSDMARKPGT</sequence>
<dbReference type="InterPro" id="IPR052205">
    <property type="entry name" value="FliO/MopB"/>
</dbReference>
<feature type="compositionally biased region" description="Low complexity" evidence="1">
    <location>
        <begin position="207"/>
        <end position="220"/>
    </location>
</feature>
<dbReference type="AlphaFoldDB" id="A9D6G0"/>
<dbReference type="RefSeq" id="WP_007197708.1">
    <property type="nucleotide sequence ID" value="NZ_CM002917.1"/>
</dbReference>
<dbReference type="EMBL" id="ABIA03000002">
    <property type="protein sequence ID" value="EDQ33493.1"/>
    <property type="molecule type" value="Genomic_DNA"/>
</dbReference>
<keyword evidence="4" id="KW-1185">Reference proteome</keyword>
<feature type="region of interest" description="Disordered" evidence="1">
    <location>
        <begin position="205"/>
        <end position="278"/>
    </location>
</feature>
<feature type="region of interest" description="Disordered" evidence="1">
    <location>
        <begin position="291"/>
        <end position="327"/>
    </location>
</feature>
<dbReference type="eggNOG" id="COG3115">
    <property type="taxonomic scope" value="Bacteria"/>
</dbReference>
<reference evidence="3 4" key="1">
    <citation type="submission" date="2007-10" db="EMBL/GenBank/DDBJ databases">
        <authorList>
            <person name="Wagner-Dobler I."/>
            <person name="Ferriera S."/>
            <person name="Johnson J."/>
            <person name="Kravitz S."/>
            <person name="Beeson K."/>
            <person name="Sutton G."/>
            <person name="Rogers Y.-H."/>
            <person name="Friedman R."/>
            <person name="Frazier M."/>
            <person name="Venter J.C."/>
        </authorList>
    </citation>
    <scope>NUCLEOTIDE SEQUENCE [LARGE SCALE GENOMIC DNA]</scope>
    <source>
        <strain evidence="3 4">DFL-43</strain>
    </source>
</reference>
<feature type="transmembrane region" description="Helical" evidence="2">
    <location>
        <begin position="12"/>
        <end position="34"/>
    </location>
</feature>
<keyword evidence="3" id="KW-0966">Cell projection</keyword>
<dbReference type="STRING" id="411684.HPDFL43_09662"/>
<dbReference type="PANTHER" id="PTHR38766:SF1">
    <property type="entry name" value="FLAGELLAR PROTEIN FLIO"/>
    <property type="match status" value="1"/>
</dbReference>
<gene>
    <name evidence="3" type="ORF">HPDFL43_09662</name>
</gene>
<proteinExistence type="predicted"/>
<name>A9D6G0_HOEPD</name>
<reference evidence="3 4" key="2">
    <citation type="submission" date="2012-06" db="EMBL/GenBank/DDBJ databases">
        <authorList>
            <person name="Fiebig A."/>
        </authorList>
    </citation>
    <scope>NUCLEOTIDE SEQUENCE [LARGE SCALE GENOMIC DNA]</scope>
    <source>
        <strain evidence="3 4">DFL-43</strain>
    </source>
</reference>
<dbReference type="HOGENOM" id="CLU_069337_0_0_5"/>
<protein>
    <submittedName>
        <fullName evidence="3">Flagellar biosynthesis protein, FliO</fullName>
    </submittedName>
</protein>
<evidence type="ECO:0000256" key="2">
    <source>
        <dbReference type="SAM" id="Phobius"/>
    </source>
</evidence>
<keyword evidence="3" id="KW-0969">Cilium</keyword>
<keyword evidence="2" id="KW-1133">Transmembrane helix</keyword>
<organism evidence="3 4">
    <name type="scientific">Hoeflea phototrophica (strain DSM 17068 / NCIMB 14078 / DFL-43)</name>
    <dbReference type="NCBI Taxonomy" id="411684"/>
    <lineage>
        <taxon>Bacteria</taxon>
        <taxon>Pseudomonadati</taxon>
        <taxon>Pseudomonadota</taxon>
        <taxon>Alphaproteobacteria</taxon>
        <taxon>Hyphomicrobiales</taxon>
        <taxon>Rhizobiaceae</taxon>
        <taxon>Hoeflea</taxon>
    </lineage>
</organism>
<feature type="region of interest" description="Disordered" evidence="1">
    <location>
        <begin position="135"/>
        <end position="159"/>
    </location>
</feature>
<feature type="compositionally biased region" description="Pro residues" evidence="1">
    <location>
        <begin position="146"/>
        <end position="156"/>
    </location>
</feature>
<keyword evidence="2" id="KW-0812">Transmembrane</keyword>
<evidence type="ECO:0000256" key="1">
    <source>
        <dbReference type="SAM" id="MobiDB-lite"/>
    </source>
</evidence>